<feature type="domain" description="Translation initiation factor IF2/IF5" evidence="4">
    <location>
        <begin position="24"/>
        <end position="132"/>
    </location>
</feature>
<dbReference type="InterPro" id="IPR045196">
    <property type="entry name" value="IF2/IF5"/>
</dbReference>
<protein>
    <submittedName>
        <fullName evidence="5">Translation initiation factor 2 subunit beta</fullName>
    </submittedName>
</protein>
<keyword evidence="3" id="KW-0648">Protein biosynthesis</keyword>
<proteinExistence type="inferred from homology"/>
<dbReference type="PANTHER" id="PTHR23001:SF3">
    <property type="entry name" value="EUKARYOTIC TRANSLATION INITIATION FACTOR 2 SUBUNIT 2"/>
    <property type="match status" value="1"/>
</dbReference>
<keyword evidence="2 5" id="KW-0396">Initiation factor</keyword>
<dbReference type="GO" id="GO:0031369">
    <property type="term" value="F:translation initiation factor binding"/>
    <property type="evidence" value="ECO:0007669"/>
    <property type="project" value="TreeGrafter"/>
</dbReference>
<reference evidence="5" key="1">
    <citation type="journal article" date="2017" name="Science">
        <title>Giant viruses with an expanded complement of translation system components.</title>
        <authorList>
            <person name="Schulz F."/>
            <person name="Yutin N."/>
            <person name="Ivanova N.N."/>
            <person name="Ortega D.R."/>
            <person name="Lee T.K."/>
            <person name="Vierheilig J."/>
            <person name="Daims H."/>
            <person name="Horn M."/>
            <person name="Wagner M."/>
            <person name="Jensen G.J."/>
            <person name="Kyrpides N.C."/>
            <person name="Koonin E.V."/>
            <person name="Woyke T."/>
        </authorList>
    </citation>
    <scope>NUCLEOTIDE SEQUENCE</scope>
    <source>
        <strain evidence="5">CTV1</strain>
    </source>
</reference>
<dbReference type="SMART" id="SM00653">
    <property type="entry name" value="eIF2B_5"/>
    <property type="match status" value="1"/>
</dbReference>
<dbReference type="Pfam" id="PF01873">
    <property type="entry name" value="eIF-5_eIF-2B"/>
    <property type="match status" value="1"/>
</dbReference>
<dbReference type="Gene3D" id="3.30.30.170">
    <property type="match status" value="1"/>
</dbReference>
<gene>
    <name evidence="5" type="ORF">Catovirus_2_101</name>
</gene>
<dbReference type="SUPFAM" id="SSF100966">
    <property type="entry name" value="Translation initiation factor 2 beta, aIF2beta, N-terminal domain"/>
    <property type="match status" value="1"/>
</dbReference>
<dbReference type="InterPro" id="IPR002735">
    <property type="entry name" value="Transl_init_fac_IF2/IF5_dom"/>
</dbReference>
<dbReference type="InterPro" id="IPR016189">
    <property type="entry name" value="Transl_init_fac_IF2/IF5_N"/>
</dbReference>
<sequence length="138" mass="15936">MTSTYELNDLLERVYGNLNALNNKTKINLPKLLVTAENKKTFFSNYRKVCQELNRNDADLVRFVQKELATNVSINGNDELVIEGMYREKQIEKVLVNYIEQYVKCKMCKSLSTTVIKENRKNILSCNKCKATSTLQSD</sequence>
<dbReference type="PANTHER" id="PTHR23001">
    <property type="entry name" value="EUKARYOTIC TRANSLATION INITIATION FACTOR"/>
    <property type="match status" value="1"/>
</dbReference>
<organism evidence="5">
    <name type="scientific">Catovirus CTV1</name>
    <dbReference type="NCBI Taxonomy" id="1977631"/>
    <lineage>
        <taxon>Viruses</taxon>
        <taxon>Varidnaviria</taxon>
        <taxon>Bamfordvirae</taxon>
        <taxon>Nucleocytoviricota</taxon>
        <taxon>Megaviricetes</taxon>
        <taxon>Imitervirales</taxon>
        <taxon>Mimiviridae</taxon>
        <taxon>Klosneuvirinae</taxon>
        <taxon>Catovirus</taxon>
    </lineage>
</organism>
<dbReference type="InterPro" id="IPR016190">
    <property type="entry name" value="Transl_init_fac_IF2/IF5_Zn-bd"/>
</dbReference>
<dbReference type="SUPFAM" id="SSF75689">
    <property type="entry name" value="Zinc-binding domain of translation initiation factor 2 beta"/>
    <property type="match status" value="1"/>
</dbReference>
<dbReference type="EMBL" id="KY684084">
    <property type="protein sequence ID" value="ARF09152.1"/>
    <property type="molecule type" value="Genomic_DNA"/>
</dbReference>
<dbReference type="FunFam" id="3.30.30.170:FF:000001">
    <property type="entry name" value="Eukaryotic translation initiation factor 2 subunit"/>
    <property type="match status" value="1"/>
</dbReference>
<name>A0A1V0SBR8_9VIRU</name>
<dbReference type="GO" id="GO:0003729">
    <property type="term" value="F:mRNA binding"/>
    <property type="evidence" value="ECO:0007669"/>
    <property type="project" value="TreeGrafter"/>
</dbReference>
<evidence type="ECO:0000313" key="5">
    <source>
        <dbReference type="EMBL" id="ARF09152.1"/>
    </source>
</evidence>
<evidence type="ECO:0000256" key="2">
    <source>
        <dbReference type="ARBA" id="ARBA00022540"/>
    </source>
</evidence>
<comment type="similarity">
    <text evidence="1">Belongs to the eIF-2-beta/eIF-5 family.</text>
</comment>
<accession>A0A1V0SBR8</accession>
<evidence type="ECO:0000259" key="4">
    <source>
        <dbReference type="SMART" id="SM00653"/>
    </source>
</evidence>
<evidence type="ECO:0000256" key="3">
    <source>
        <dbReference type="ARBA" id="ARBA00022917"/>
    </source>
</evidence>
<evidence type="ECO:0000256" key="1">
    <source>
        <dbReference type="ARBA" id="ARBA00010397"/>
    </source>
</evidence>